<dbReference type="Pfam" id="PF13202">
    <property type="entry name" value="EF-hand_5"/>
    <property type="match status" value="2"/>
</dbReference>
<evidence type="ECO:0000259" key="1">
    <source>
        <dbReference type="PROSITE" id="PS50222"/>
    </source>
</evidence>
<dbReference type="AlphaFoldDB" id="A0A2P8I0G6"/>
<dbReference type="GO" id="GO:0005509">
    <property type="term" value="F:calcium ion binding"/>
    <property type="evidence" value="ECO:0007669"/>
    <property type="project" value="InterPro"/>
</dbReference>
<gene>
    <name evidence="2" type="ORF">B0I31_11621</name>
</gene>
<dbReference type="PROSITE" id="PS00018">
    <property type="entry name" value="EF_HAND_1"/>
    <property type="match status" value="2"/>
</dbReference>
<dbReference type="EMBL" id="PYAX01000016">
    <property type="protein sequence ID" value="PSL51945.1"/>
    <property type="molecule type" value="Genomic_DNA"/>
</dbReference>
<dbReference type="CDD" id="cd00051">
    <property type="entry name" value="EFh"/>
    <property type="match status" value="1"/>
</dbReference>
<organism evidence="2 3">
    <name type="scientific">Saccharothrix carnea</name>
    <dbReference type="NCBI Taxonomy" id="1280637"/>
    <lineage>
        <taxon>Bacteria</taxon>
        <taxon>Bacillati</taxon>
        <taxon>Actinomycetota</taxon>
        <taxon>Actinomycetes</taxon>
        <taxon>Pseudonocardiales</taxon>
        <taxon>Pseudonocardiaceae</taxon>
        <taxon>Saccharothrix</taxon>
    </lineage>
</organism>
<dbReference type="Proteomes" id="UP000241118">
    <property type="component" value="Unassembled WGS sequence"/>
</dbReference>
<dbReference type="SUPFAM" id="SSF47473">
    <property type="entry name" value="EF-hand"/>
    <property type="match status" value="1"/>
</dbReference>
<accession>A0A2P8I0G6</accession>
<dbReference type="Pfam" id="PF13833">
    <property type="entry name" value="EF-hand_8"/>
    <property type="match status" value="1"/>
</dbReference>
<evidence type="ECO:0000313" key="3">
    <source>
        <dbReference type="Proteomes" id="UP000241118"/>
    </source>
</evidence>
<keyword evidence="3" id="KW-1185">Reference proteome</keyword>
<name>A0A2P8I0G6_SACCR</name>
<dbReference type="RefSeq" id="WP_219910919.1">
    <property type="nucleotide sequence ID" value="NZ_PYAX01000016.1"/>
</dbReference>
<comment type="caution">
    <text evidence="2">The sequence shown here is derived from an EMBL/GenBank/DDBJ whole genome shotgun (WGS) entry which is preliminary data.</text>
</comment>
<dbReference type="InterPro" id="IPR002048">
    <property type="entry name" value="EF_hand_dom"/>
</dbReference>
<reference evidence="2 3" key="1">
    <citation type="submission" date="2018-03" db="EMBL/GenBank/DDBJ databases">
        <title>Genomic Encyclopedia of Type Strains, Phase III (KMG-III): the genomes of soil and plant-associated and newly described type strains.</title>
        <authorList>
            <person name="Whitman W."/>
        </authorList>
    </citation>
    <scope>NUCLEOTIDE SEQUENCE [LARGE SCALE GENOMIC DNA]</scope>
    <source>
        <strain evidence="2 3">CGMCC 4.7097</strain>
    </source>
</reference>
<feature type="domain" description="EF-hand" evidence="1">
    <location>
        <begin position="135"/>
        <end position="170"/>
    </location>
</feature>
<dbReference type="Gene3D" id="1.10.238.10">
    <property type="entry name" value="EF-hand"/>
    <property type="match status" value="1"/>
</dbReference>
<dbReference type="PROSITE" id="PS50222">
    <property type="entry name" value="EF_HAND_2"/>
    <property type="match status" value="1"/>
</dbReference>
<sequence>MLAPDLLIAKIGHGFDYLDVDGDGRLTENDHVLMGERVAASIGHPPGSPAEQEIIDAYLRIWRDLHQPHIPGGGDAITREQFVTSTRTLVGDPDAARATVGALAEAFLAVADIDRDGQVGPAEFLKFQRGHFPGLTEAEATEAFTHLDRDGDGYLSTDEFIGAVIEFWSSDDADAPGNWFMGRPSYGG</sequence>
<protein>
    <submittedName>
        <fullName evidence="2">Ca2+-binding EF-hand superfamily protein</fullName>
    </submittedName>
</protein>
<dbReference type="InterPro" id="IPR011992">
    <property type="entry name" value="EF-hand-dom_pair"/>
</dbReference>
<proteinExistence type="predicted"/>
<evidence type="ECO:0000313" key="2">
    <source>
        <dbReference type="EMBL" id="PSL51945.1"/>
    </source>
</evidence>
<dbReference type="InterPro" id="IPR018247">
    <property type="entry name" value="EF_Hand_1_Ca_BS"/>
</dbReference>
<dbReference type="SMART" id="SM00054">
    <property type="entry name" value="EFh"/>
    <property type="match status" value="3"/>
</dbReference>